<comment type="caution">
    <text evidence="2">The sequence shown here is derived from an EMBL/GenBank/DDBJ whole genome shotgun (WGS) entry which is preliminary data.</text>
</comment>
<evidence type="ECO:0000256" key="1">
    <source>
        <dbReference type="SAM" id="Phobius"/>
    </source>
</evidence>
<keyword evidence="1" id="KW-0472">Membrane</keyword>
<organism evidence="2 3">
    <name type="scientific">Nonomuraea polychroma</name>
    <dbReference type="NCBI Taxonomy" id="46176"/>
    <lineage>
        <taxon>Bacteria</taxon>
        <taxon>Bacillati</taxon>
        <taxon>Actinomycetota</taxon>
        <taxon>Actinomycetes</taxon>
        <taxon>Streptosporangiales</taxon>
        <taxon>Streptosporangiaceae</taxon>
        <taxon>Nonomuraea</taxon>
    </lineage>
</organism>
<dbReference type="AlphaFoldDB" id="A0A438MHR7"/>
<feature type="transmembrane region" description="Helical" evidence="1">
    <location>
        <begin position="70"/>
        <end position="88"/>
    </location>
</feature>
<feature type="transmembrane region" description="Helical" evidence="1">
    <location>
        <begin position="43"/>
        <end position="64"/>
    </location>
</feature>
<dbReference type="OrthoDB" id="3425023at2"/>
<sequence length="281" mass="30262">MGDWIDEPIVDPTLSARDRSRLLNAASPLPGPPDRDPPPWVRWLFRLGAVVTGGGGALFTVAAYHTDPGAAGLSAVMVVVITMLFIGVTRPGMGHRRYCRYAGRYVIPSALDDAALDLLARARQAVTDVSGSRVHRLGLLDAIANDVVLPEQLWEIACLLRTHTDLRAEQAAALGEVMTPELAAVLQAQREALGLSVAAVAGRVEELEAYARRVREADAALRAQELQKSNERYRDLLARTGDTEGLRHLIDQADTLTKSLRAECDPGAALSLGAAPQEFTC</sequence>
<dbReference type="Proteomes" id="UP000284824">
    <property type="component" value="Unassembled WGS sequence"/>
</dbReference>
<gene>
    <name evidence="2" type="ORF">EDD27_8215</name>
</gene>
<proteinExistence type="predicted"/>
<dbReference type="RefSeq" id="WP_127937038.1">
    <property type="nucleotide sequence ID" value="NZ_SAUN01000001.1"/>
</dbReference>
<protein>
    <submittedName>
        <fullName evidence="2">Uncharacterized protein</fullName>
    </submittedName>
</protein>
<keyword evidence="3" id="KW-1185">Reference proteome</keyword>
<evidence type="ECO:0000313" key="3">
    <source>
        <dbReference type="Proteomes" id="UP000284824"/>
    </source>
</evidence>
<reference evidence="2 3" key="1">
    <citation type="submission" date="2019-01" db="EMBL/GenBank/DDBJ databases">
        <title>Sequencing the genomes of 1000 actinobacteria strains.</title>
        <authorList>
            <person name="Klenk H.-P."/>
        </authorList>
    </citation>
    <scope>NUCLEOTIDE SEQUENCE [LARGE SCALE GENOMIC DNA]</scope>
    <source>
        <strain evidence="2 3">DSM 43925</strain>
    </source>
</reference>
<keyword evidence="1" id="KW-1133">Transmembrane helix</keyword>
<name>A0A438MHR7_9ACTN</name>
<dbReference type="EMBL" id="SAUN01000001">
    <property type="protein sequence ID" value="RVX45422.1"/>
    <property type="molecule type" value="Genomic_DNA"/>
</dbReference>
<accession>A0A438MHR7</accession>
<evidence type="ECO:0000313" key="2">
    <source>
        <dbReference type="EMBL" id="RVX45422.1"/>
    </source>
</evidence>
<keyword evidence="1" id="KW-0812">Transmembrane</keyword>